<reference evidence="2 3" key="1">
    <citation type="submission" date="2020-06" db="EMBL/GenBank/DDBJ databases">
        <authorList>
            <person name="Li R."/>
            <person name="Bekaert M."/>
        </authorList>
    </citation>
    <scope>NUCLEOTIDE SEQUENCE [LARGE SCALE GENOMIC DNA]</scope>
    <source>
        <strain evidence="3">wild</strain>
    </source>
</reference>
<dbReference type="OrthoDB" id="6141458at2759"/>
<sequence length="616" mass="72102">MIYILRTLEIIKVGEVYPFPFDTSKSAMLSRITYIRNETIQNFDGKLSDDQFNQYWDDIGQAVLTLVTWHIQDIQDDEDKTQLFGNLLRLNPIKIDKKILCSFIHMSETYPALILEQLISEYCKFKDMEIAEILLEEKHKLFHKRIKTESCCKCTNSFVKEIPEISEKQWEALYEMIEDNNSHFCKSGPNKCSERFVPKTIKTCDLSVTMILFLHIPDILSHTINRSCINEFYTLLEKNKHTIYHSMEKEKCCACNKDPTEKLLIKKEEWNRLFQKENRKPCQTGTKDCCCEYSARRGLEILNLEGTFLSKIFHVAGPISILNKVWQDAFLQFLNWTIDDQPLREALTELLNKSTDKTFYNDMLKRISQCNFSELDETLAKQVELRGWCSKHLRNKKASTEPQLKILVFGKDGWKVESVHVPKDFPLPKRTRELQNVTVMENNFIVVMYGLTNIVYSVVENEFNTHCPDSVLKEICSGIYKDFFKDSCNGKDKGQKERILLSQKQREQIFSLELKDSKKFDLELMIFLLKRRPTYEGKNDYDFQLETIDNINRQIIQSSSGALDEAKFKEIMEDLTKALVHLGGKVYEKKLLHLQHVRNILGLFILVHAIFKSVMI</sequence>
<evidence type="ECO:0000313" key="3">
    <source>
        <dbReference type="Proteomes" id="UP000507470"/>
    </source>
</evidence>
<proteinExistence type="predicted"/>
<gene>
    <name evidence="2" type="ORF">MCOR_14803</name>
</gene>
<evidence type="ECO:0000313" key="2">
    <source>
        <dbReference type="EMBL" id="CAC5378623.1"/>
    </source>
</evidence>
<dbReference type="AlphaFoldDB" id="A0A6J8B541"/>
<keyword evidence="3" id="KW-1185">Reference proteome</keyword>
<dbReference type="EMBL" id="CACVKT020002585">
    <property type="protein sequence ID" value="CAC5378623.1"/>
    <property type="molecule type" value="Genomic_DNA"/>
</dbReference>
<feature type="domain" description="DZIP3-like HEPN" evidence="1">
    <location>
        <begin position="20"/>
        <end position="72"/>
    </location>
</feature>
<dbReference type="Proteomes" id="UP000507470">
    <property type="component" value="Unassembled WGS sequence"/>
</dbReference>
<dbReference type="InterPro" id="IPR041249">
    <property type="entry name" value="HEPN_DZIP3"/>
</dbReference>
<dbReference type="Pfam" id="PF18738">
    <property type="entry name" value="HEPN_DZIP3"/>
    <property type="match status" value="1"/>
</dbReference>
<accession>A0A6J8B541</accession>
<organism evidence="2 3">
    <name type="scientific">Mytilus coruscus</name>
    <name type="common">Sea mussel</name>
    <dbReference type="NCBI Taxonomy" id="42192"/>
    <lineage>
        <taxon>Eukaryota</taxon>
        <taxon>Metazoa</taxon>
        <taxon>Spiralia</taxon>
        <taxon>Lophotrochozoa</taxon>
        <taxon>Mollusca</taxon>
        <taxon>Bivalvia</taxon>
        <taxon>Autobranchia</taxon>
        <taxon>Pteriomorphia</taxon>
        <taxon>Mytilida</taxon>
        <taxon>Mytiloidea</taxon>
        <taxon>Mytilidae</taxon>
        <taxon>Mytilinae</taxon>
        <taxon>Mytilus</taxon>
    </lineage>
</organism>
<protein>
    <recommendedName>
        <fullName evidence="1">DZIP3-like HEPN domain-containing protein</fullName>
    </recommendedName>
</protein>
<name>A0A6J8B541_MYTCO</name>
<evidence type="ECO:0000259" key="1">
    <source>
        <dbReference type="Pfam" id="PF18738"/>
    </source>
</evidence>